<dbReference type="GO" id="GO:0050821">
    <property type="term" value="P:protein stabilization"/>
    <property type="evidence" value="ECO:0007669"/>
    <property type="project" value="TreeGrafter"/>
</dbReference>
<dbReference type="SMART" id="SM01069">
    <property type="entry name" value="CDC37_C"/>
    <property type="match status" value="1"/>
</dbReference>
<feature type="domain" description="Cdc37 Hsp90 binding" evidence="8">
    <location>
        <begin position="120"/>
        <end position="271"/>
    </location>
</feature>
<dbReference type="GO" id="GO:0051082">
    <property type="term" value="F:unfolded protein binding"/>
    <property type="evidence" value="ECO:0007669"/>
    <property type="project" value="TreeGrafter"/>
</dbReference>
<dbReference type="GO" id="GO:0051087">
    <property type="term" value="F:protein-folding chaperone binding"/>
    <property type="evidence" value="ECO:0007669"/>
    <property type="project" value="TreeGrafter"/>
</dbReference>
<reference evidence="10 11" key="1">
    <citation type="submission" date="2024-03" db="EMBL/GenBank/DDBJ databases">
        <title>Adaptation during the transition from Ophiocordyceps entomopathogen to insect associate is accompanied by gene loss and intensified selection.</title>
        <authorList>
            <person name="Ward C.M."/>
            <person name="Onetto C.A."/>
            <person name="Borneman A.R."/>
        </authorList>
    </citation>
    <scope>NUCLEOTIDE SEQUENCE [LARGE SCALE GENOMIC DNA]</scope>
    <source>
        <strain evidence="10">AWRI1</strain>
        <tissue evidence="10">Single Adult Female</tissue>
    </source>
</reference>
<keyword evidence="3" id="KW-0963">Cytoplasm</keyword>
<evidence type="ECO:0000313" key="10">
    <source>
        <dbReference type="EMBL" id="KAK7601473.1"/>
    </source>
</evidence>
<protein>
    <recommendedName>
        <fullName evidence="5">Hsp90 chaperone protein kinase-targeting subunit</fullName>
    </recommendedName>
</protein>
<keyword evidence="4" id="KW-0143">Chaperone</keyword>
<name>A0AAN9Y6B6_9HEMI</name>
<feature type="coiled-coil region" evidence="6">
    <location>
        <begin position="54"/>
        <end position="105"/>
    </location>
</feature>
<dbReference type="GO" id="GO:0006457">
    <property type="term" value="P:protein folding"/>
    <property type="evidence" value="ECO:0007669"/>
    <property type="project" value="TreeGrafter"/>
</dbReference>
<dbReference type="InterPro" id="IPR013855">
    <property type="entry name" value="Cdc37_N_dom"/>
</dbReference>
<keyword evidence="6" id="KW-0175">Coiled coil</keyword>
<dbReference type="Proteomes" id="UP001367676">
    <property type="component" value="Unassembled WGS sequence"/>
</dbReference>
<feature type="domain" description="Cdc37 N-terminal" evidence="9">
    <location>
        <begin position="1"/>
        <end position="122"/>
    </location>
</feature>
<accession>A0AAN9Y6B6</accession>
<dbReference type="InterPro" id="IPR013873">
    <property type="entry name" value="Cdc37_C"/>
</dbReference>
<dbReference type="GO" id="GO:0019901">
    <property type="term" value="F:protein kinase binding"/>
    <property type="evidence" value="ECO:0007669"/>
    <property type="project" value="InterPro"/>
</dbReference>
<dbReference type="InterPro" id="IPR038189">
    <property type="entry name" value="Cdc37_Hsp90-bd_sf"/>
</dbReference>
<keyword evidence="11" id="KW-1185">Reference proteome</keyword>
<evidence type="ECO:0000259" key="8">
    <source>
        <dbReference type="SMART" id="SM01070"/>
    </source>
</evidence>
<evidence type="ECO:0000256" key="2">
    <source>
        <dbReference type="ARBA" id="ARBA00006222"/>
    </source>
</evidence>
<dbReference type="SUPFAM" id="SSF101391">
    <property type="entry name" value="Hsp90 co-chaperone CDC37"/>
    <property type="match status" value="1"/>
</dbReference>
<comment type="caution">
    <text evidence="10">The sequence shown here is derived from an EMBL/GenBank/DDBJ whole genome shotgun (WGS) entry which is preliminary data.</text>
</comment>
<dbReference type="PANTHER" id="PTHR12800">
    <property type="entry name" value="CDC37-RELATED"/>
    <property type="match status" value="1"/>
</dbReference>
<dbReference type="Gene3D" id="6.10.140.250">
    <property type="match status" value="1"/>
</dbReference>
<dbReference type="Pfam" id="PF08564">
    <property type="entry name" value="CDC37_C"/>
    <property type="match status" value="1"/>
</dbReference>
<dbReference type="AlphaFoldDB" id="A0AAN9Y6B6"/>
<dbReference type="InterPro" id="IPR013874">
    <property type="entry name" value="Cdc37_Hsp90-bd"/>
</dbReference>
<dbReference type="GO" id="GO:0031072">
    <property type="term" value="F:heat shock protein binding"/>
    <property type="evidence" value="ECO:0007669"/>
    <property type="project" value="TreeGrafter"/>
</dbReference>
<dbReference type="SMART" id="SM01071">
    <property type="entry name" value="CDC37_N"/>
    <property type="match status" value="1"/>
</dbReference>
<sequence>MVDYSSWKTIELSSDEDDVHPFIENGTLFRLRHEARLRKMEERKKEEFAYDCHKASYTERLEKLTKTTEEREKNGTDMSDLEQQMKELQLEEEKLKEREKKLKKQAVSWYIDTICHPGFSKMAINNGSAEDDLTPEKLNDFVLQNKILLKQFSLIDNFNDTRVFLKSNPHIIKRQTLYFMISYGMKKYLKGEKSKLKNIARQIICLQHILELFKMYNQQSDDILLSFFHSVKLADEQCKVDFENEVLKVQKLIKNLVKSKLQEMVSSGELDDINDNRLTKFDLDAEEVFRSLPEDMQYSFIMQDKNALANILANMPVDEARYHMKRCTESGLWIPDNND</sequence>
<evidence type="ECO:0000256" key="3">
    <source>
        <dbReference type="ARBA" id="ARBA00022490"/>
    </source>
</evidence>
<evidence type="ECO:0000256" key="6">
    <source>
        <dbReference type="SAM" id="Coils"/>
    </source>
</evidence>
<dbReference type="PANTHER" id="PTHR12800:SF4">
    <property type="entry name" value="HSP90 CO-CHAPERONE CDC37"/>
    <property type="match status" value="1"/>
</dbReference>
<dbReference type="EMBL" id="JBBCAQ010000010">
    <property type="protein sequence ID" value="KAK7601473.1"/>
    <property type="molecule type" value="Genomic_DNA"/>
</dbReference>
<dbReference type="Pfam" id="PF08565">
    <property type="entry name" value="CDC37_M"/>
    <property type="match status" value="1"/>
</dbReference>
<proteinExistence type="inferred from homology"/>
<dbReference type="Pfam" id="PF03234">
    <property type="entry name" value="CDC37_N"/>
    <property type="match status" value="1"/>
</dbReference>
<evidence type="ECO:0000256" key="1">
    <source>
        <dbReference type="ARBA" id="ARBA00004496"/>
    </source>
</evidence>
<organism evidence="10 11">
    <name type="scientific">Parthenolecanium corni</name>
    <dbReference type="NCBI Taxonomy" id="536013"/>
    <lineage>
        <taxon>Eukaryota</taxon>
        <taxon>Metazoa</taxon>
        <taxon>Ecdysozoa</taxon>
        <taxon>Arthropoda</taxon>
        <taxon>Hexapoda</taxon>
        <taxon>Insecta</taxon>
        <taxon>Pterygota</taxon>
        <taxon>Neoptera</taxon>
        <taxon>Paraneoptera</taxon>
        <taxon>Hemiptera</taxon>
        <taxon>Sternorrhyncha</taxon>
        <taxon>Coccoidea</taxon>
        <taxon>Coccidae</taxon>
        <taxon>Parthenolecanium</taxon>
    </lineage>
</organism>
<dbReference type="Gene3D" id="1.20.58.610">
    <property type="entry name" value="Cdc37, Hsp90 binding domain"/>
    <property type="match status" value="1"/>
</dbReference>
<evidence type="ECO:0000313" key="11">
    <source>
        <dbReference type="Proteomes" id="UP001367676"/>
    </source>
</evidence>
<dbReference type="SMART" id="SM01070">
    <property type="entry name" value="CDC37_M"/>
    <property type="match status" value="1"/>
</dbReference>
<feature type="domain" description="Cdc37 C-terminal" evidence="7">
    <location>
        <begin position="277"/>
        <end position="339"/>
    </location>
</feature>
<evidence type="ECO:0000259" key="9">
    <source>
        <dbReference type="SMART" id="SM01071"/>
    </source>
</evidence>
<comment type="similarity">
    <text evidence="2">Belongs to the CDC37 family.</text>
</comment>
<gene>
    <name evidence="10" type="ORF">V9T40_008914</name>
</gene>
<comment type="subcellular location">
    <subcellularLocation>
        <location evidence="1">Cytoplasm</location>
    </subcellularLocation>
</comment>
<evidence type="ECO:0000256" key="5">
    <source>
        <dbReference type="ARBA" id="ARBA00031396"/>
    </source>
</evidence>
<dbReference type="GO" id="GO:0005737">
    <property type="term" value="C:cytoplasm"/>
    <property type="evidence" value="ECO:0007669"/>
    <property type="project" value="UniProtKB-SubCell"/>
</dbReference>
<evidence type="ECO:0000259" key="7">
    <source>
        <dbReference type="SMART" id="SM01069"/>
    </source>
</evidence>
<dbReference type="InterPro" id="IPR004918">
    <property type="entry name" value="Cdc37"/>
</dbReference>
<evidence type="ECO:0000256" key="4">
    <source>
        <dbReference type="ARBA" id="ARBA00023186"/>
    </source>
</evidence>